<keyword evidence="1" id="KW-0472">Membrane</keyword>
<evidence type="ECO:0000259" key="2">
    <source>
        <dbReference type="PROSITE" id="PS50853"/>
    </source>
</evidence>
<comment type="caution">
    <text evidence="3">The sequence shown here is derived from an EMBL/GenBank/DDBJ whole genome shotgun (WGS) entry which is preliminary data.</text>
</comment>
<protein>
    <recommendedName>
        <fullName evidence="2">Fibronectin type-III domain-containing protein</fullName>
    </recommendedName>
</protein>
<dbReference type="CDD" id="cd12087">
    <property type="entry name" value="TM_EGFR-like"/>
    <property type="match status" value="1"/>
</dbReference>
<dbReference type="PROSITE" id="PS50853">
    <property type="entry name" value="FN3"/>
    <property type="match status" value="1"/>
</dbReference>
<keyword evidence="1" id="KW-0812">Transmembrane</keyword>
<dbReference type="STRING" id="1797542.A3J59_01335"/>
<evidence type="ECO:0000313" key="3">
    <source>
        <dbReference type="EMBL" id="OGY50627.1"/>
    </source>
</evidence>
<sequence>MPKGDFYKRSISILFILIIPSIVGATQQAEPVKSYREFTMAEQNAIPLIPPEITATSKSIDSTTITWQAFNRPEDVAFYKIYRQQFPGGEWTLFATTTQTSFTDTDISVGMLYRYRVSAISEFGIESDFSKTRLAIKPLIVGILVGVAATVVGLVLYWVLRRKNHFSKQL</sequence>
<gene>
    <name evidence="3" type="ORF">A3J59_01335</name>
</gene>
<dbReference type="Proteomes" id="UP000177310">
    <property type="component" value="Unassembled WGS sequence"/>
</dbReference>
<dbReference type="Gene3D" id="2.60.40.10">
    <property type="entry name" value="Immunoglobulins"/>
    <property type="match status" value="1"/>
</dbReference>
<proteinExistence type="predicted"/>
<feature type="domain" description="Fibronectin type-III" evidence="2">
    <location>
        <begin position="49"/>
        <end position="140"/>
    </location>
</feature>
<evidence type="ECO:0000313" key="4">
    <source>
        <dbReference type="Proteomes" id="UP000177310"/>
    </source>
</evidence>
<dbReference type="InterPro" id="IPR003961">
    <property type="entry name" value="FN3_dom"/>
</dbReference>
<feature type="transmembrane region" description="Helical" evidence="1">
    <location>
        <begin position="139"/>
        <end position="160"/>
    </location>
</feature>
<dbReference type="AlphaFoldDB" id="A0A1G1YGN3"/>
<accession>A0A1G1YGN3</accession>
<dbReference type="InterPro" id="IPR013783">
    <property type="entry name" value="Ig-like_fold"/>
</dbReference>
<dbReference type="InterPro" id="IPR036116">
    <property type="entry name" value="FN3_sf"/>
</dbReference>
<dbReference type="EMBL" id="MHIL01000028">
    <property type="protein sequence ID" value="OGY50627.1"/>
    <property type="molecule type" value="Genomic_DNA"/>
</dbReference>
<name>A0A1G1YGN3_9BACT</name>
<keyword evidence="1" id="KW-1133">Transmembrane helix</keyword>
<evidence type="ECO:0000256" key="1">
    <source>
        <dbReference type="SAM" id="Phobius"/>
    </source>
</evidence>
<organism evidence="3 4">
    <name type="scientific">Candidatus Buchananbacteria bacterium RIFCSPHIGHO2_02_FULL_56_16</name>
    <dbReference type="NCBI Taxonomy" id="1797542"/>
    <lineage>
        <taxon>Bacteria</taxon>
        <taxon>Candidatus Buchananiibacteriota</taxon>
    </lineage>
</organism>
<dbReference type="SUPFAM" id="SSF49265">
    <property type="entry name" value="Fibronectin type III"/>
    <property type="match status" value="1"/>
</dbReference>
<reference evidence="3 4" key="1">
    <citation type="journal article" date="2016" name="Nat. Commun.">
        <title>Thousands of microbial genomes shed light on interconnected biogeochemical processes in an aquifer system.</title>
        <authorList>
            <person name="Anantharaman K."/>
            <person name="Brown C.T."/>
            <person name="Hug L.A."/>
            <person name="Sharon I."/>
            <person name="Castelle C.J."/>
            <person name="Probst A.J."/>
            <person name="Thomas B.C."/>
            <person name="Singh A."/>
            <person name="Wilkins M.J."/>
            <person name="Karaoz U."/>
            <person name="Brodie E.L."/>
            <person name="Williams K.H."/>
            <person name="Hubbard S.S."/>
            <person name="Banfield J.F."/>
        </authorList>
    </citation>
    <scope>NUCLEOTIDE SEQUENCE [LARGE SCALE GENOMIC DNA]</scope>
</reference>
<dbReference type="SMART" id="SM00060">
    <property type="entry name" value="FN3"/>
    <property type="match status" value="1"/>
</dbReference>
<dbReference type="CDD" id="cd00063">
    <property type="entry name" value="FN3"/>
    <property type="match status" value="1"/>
</dbReference>